<accession>A0A654D833</accession>
<dbReference type="SUPFAM" id="SSF46894">
    <property type="entry name" value="C-terminal effector domain of the bipartite response regulators"/>
    <property type="match status" value="1"/>
</dbReference>
<dbReference type="InterPro" id="IPR036388">
    <property type="entry name" value="WH-like_DNA-bd_sf"/>
</dbReference>
<feature type="coiled-coil region" evidence="1">
    <location>
        <begin position="789"/>
        <end position="842"/>
    </location>
</feature>
<gene>
    <name evidence="4" type="ORF">SPHINGO8BC_51626</name>
</gene>
<evidence type="ECO:0000313" key="4">
    <source>
        <dbReference type="EMBL" id="VXD00716.1"/>
    </source>
</evidence>
<dbReference type="EMBL" id="CABWMV010000024">
    <property type="protein sequence ID" value="VXD00716.1"/>
    <property type="molecule type" value="Genomic_DNA"/>
</dbReference>
<dbReference type="Pfam" id="PF07495">
    <property type="entry name" value="Y_Y_Y"/>
    <property type="match status" value="1"/>
</dbReference>
<organism evidence="4 5">
    <name type="scientific">Sphingobacterium multivorum</name>
    <dbReference type="NCBI Taxonomy" id="28454"/>
    <lineage>
        <taxon>Bacteria</taxon>
        <taxon>Pseudomonadati</taxon>
        <taxon>Bacteroidota</taxon>
        <taxon>Sphingobacteriia</taxon>
        <taxon>Sphingobacteriales</taxon>
        <taxon>Sphingobacteriaceae</taxon>
        <taxon>Sphingobacterium</taxon>
    </lineage>
</organism>
<dbReference type="InterPro" id="IPR016032">
    <property type="entry name" value="Sig_transdc_resp-reg_C-effctor"/>
</dbReference>
<evidence type="ECO:0000256" key="2">
    <source>
        <dbReference type="SAM" id="Phobius"/>
    </source>
</evidence>
<keyword evidence="1" id="KW-0175">Coiled coil</keyword>
<dbReference type="InterPro" id="IPR011047">
    <property type="entry name" value="Quinoprotein_ADH-like_sf"/>
</dbReference>
<evidence type="ECO:0000259" key="3">
    <source>
        <dbReference type="Pfam" id="PF07495"/>
    </source>
</evidence>
<sequence length="972" mass="112676">MPPNQFKVREPMTTKKYRNIYIFWFCSMLFFLLPEGYCQTIIPTGTPFVKQYKKDQYKAGNQNWSLAVDKDGRIYSANTEGLLQFDGQYWRIFPLPNHSTVRSVAIGKDGKIYTGGRGEFGYWTYKPFGNLTYQSLSKLVQDKTYFPNEEIWKIIVEDQRVFFHTFSKSYIWENNRIRQLTAKGEPFLFPHQLNNKLFFEQLPSGLHEFKQDKLIPVKGKDVLKDKNVLAILPYDATTSLIATSRNGLYLMKADGTILPWAAPANQLLSQSQINNGLYLYDGQYAFGTIQNGVIIINKNGQVIQHINKNNGLQNNTVLSIVKDNQKNIWVGLDNGIDRIEINSPLSFYTDFVGKIGTVYTSIIYQGKIYLGTNKGLFSSEWKGLTNYNSLNFSQIPNSNGQVWTLAQFGDELICGHNDGTFKLDNGKLEKISQITGGWVFKPIFGTKNILQGNYTGLSKFTFDGIHLAFVQQFTGVKEPVRFLAQKDNHAFWIGDWGQIQLLGLDANFQQAKILFSSKQDSIASKRQFTGIYTLENNLVFATDSGFLQFDNIVKKFSYANELNTALGSYKNSNKVIPINTNSYWFIQKTKIAKVDFDSKGELHIDSNLLSPLQDRMMNNYENILPIENQYYLIGLDDGFAIYRHADKSQKYRLPLPQIAQLVNLTTGQAIIPDSAFKLSSSDNNLRISFSSPYYSTSPLQYQYYLEGYSDNWSEWSETAYQDFTNLPYGEFQIKIRAKDNMGSVSEVQTFSFTIRHPWFLSWWAKLFYTLVLITLIYLAYRFNLQRERKRQFQIRRKWLEEKKIALERETEQKEKDWIKLKNQQLEDQLQLKNKELANAALNIVYKNEMLNNLHAELKQLKDADGNKLSSDELKKINKLIDDAHNDDRDWHIFERSFNESHENFFKKLKQEFPDLVPNDLKLCAYLRLNMSSKEIASLLNISTRGVEIRRYRLRKKLGIPTDKNLSEFLMER</sequence>
<keyword evidence="2" id="KW-0472">Membrane</keyword>
<dbReference type="Proteomes" id="UP000432350">
    <property type="component" value="Unassembled WGS sequence"/>
</dbReference>
<dbReference type="InterPro" id="IPR011123">
    <property type="entry name" value="Y_Y_Y"/>
</dbReference>
<dbReference type="SUPFAM" id="SSF63829">
    <property type="entry name" value="Calcium-dependent phosphotriesterase"/>
    <property type="match status" value="1"/>
</dbReference>
<dbReference type="InterPro" id="IPR015943">
    <property type="entry name" value="WD40/YVTN_repeat-like_dom_sf"/>
</dbReference>
<reference evidence="4 5" key="1">
    <citation type="submission" date="2019-10" db="EMBL/GenBank/DDBJ databases">
        <authorList>
            <person name="Karimi E."/>
        </authorList>
    </citation>
    <scope>NUCLEOTIDE SEQUENCE [LARGE SCALE GENOMIC DNA]</scope>
    <source>
        <strain evidence="4">Sphingobacterium sp. 8BC</strain>
    </source>
</reference>
<evidence type="ECO:0000313" key="5">
    <source>
        <dbReference type="Proteomes" id="UP000432350"/>
    </source>
</evidence>
<feature type="transmembrane region" description="Helical" evidence="2">
    <location>
        <begin position="758"/>
        <end position="780"/>
    </location>
</feature>
<dbReference type="AlphaFoldDB" id="A0A654D833"/>
<name>A0A654D833_SPHMU</name>
<keyword evidence="2" id="KW-0812">Transmembrane</keyword>
<protein>
    <submittedName>
        <fullName evidence="4">Response regulator containing a CheY-like receiver domain and a GGDEF domain</fullName>
    </submittedName>
</protein>
<dbReference type="InterPro" id="IPR013783">
    <property type="entry name" value="Ig-like_fold"/>
</dbReference>
<dbReference type="GO" id="GO:0003677">
    <property type="term" value="F:DNA binding"/>
    <property type="evidence" value="ECO:0007669"/>
    <property type="project" value="InterPro"/>
</dbReference>
<dbReference type="Gene3D" id="2.60.40.10">
    <property type="entry name" value="Immunoglobulins"/>
    <property type="match status" value="1"/>
</dbReference>
<dbReference type="Gene3D" id="1.10.10.10">
    <property type="entry name" value="Winged helix-like DNA-binding domain superfamily/Winged helix DNA-binding domain"/>
    <property type="match status" value="1"/>
</dbReference>
<proteinExistence type="predicted"/>
<dbReference type="GO" id="GO:0006355">
    <property type="term" value="P:regulation of DNA-templated transcription"/>
    <property type="evidence" value="ECO:0007669"/>
    <property type="project" value="InterPro"/>
</dbReference>
<dbReference type="InterPro" id="IPR011110">
    <property type="entry name" value="Reg_prop"/>
</dbReference>
<dbReference type="Gene3D" id="2.130.10.10">
    <property type="entry name" value="YVTN repeat-like/Quinoprotein amine dehydrogenase"/>
    <property type="match status" value="2"/>
</dbReference>
<dbReference type="SUPFAM" id="SSF50998">
    <property type="entry name" value="Quinoprotein alcohol dehydrogenase-like"/>
    <property type="match status" value="1"/>
</dbReference>
<dbReference type="Pfam" id="PF07494">
    <property type="entry name" value="Reg_prop"/>
    <property type="match status" value="1"/>
</dbReference>
<keyword evidence="2" id="KW-1133">Transmembrane helix</keyword>
<feature type="domain" description="Two component regulator three Y" evidence="3">
    <location>
        <begin position="693"/>
        <end position="754"/>
    </location>
</feature>
<evidence type="ECO:0000256" key="1">
    <source>
        <dbReference type="SAM" id="Coils"/>
    </source>
</evidence>